<accession>A0A1I8A2G9</accession>
<feature type="region of interest" description="Disordered" evidence="1">
    <location>
        <begin position="72"/>
        <end position="109"/>
    </location>
</feature>
<dbReference type="AlphaFoldDB" id="A0A1I8A2G9"/>
<feature type="compositionally biased region" description="Low complexity" evidence="1">
    <location>
        <begin position="100"/>
        <end position="109"/>
    </location>
</feature>
<evidence type="ECO:0000313" key="3">
    <source>
        <dbReference type="WBParaSite" id="L893_g32347.t1"/>
    </source>
</evidence>
<organism evidence="2 3">
    <name type="scientific">Steinernema glaseri</name>
    <dbReference type="NCBI Taxonomy" id="37863"/>
    <lineage>
        <taxon>Eukaryota</taxon>
        <taxon>Metazoa</taxon>
        <taxon>Ecdysozoa</taxon>
        <taxon>Nematoda</taxon>
        <taxon>Chromadorea</taxon>
        <taxon>Rhabditida</taxon>
        <taxon>Tylenchina</taxon>
        <taxon>Panagrolaimomorpha</taxon>
        <taxon>Strongyloidoidea</taxon>
        <taxon>Steinernematidae</taxon>
        <taxon>Steinernema</taxon>
    </lineage>
</organism>
<name>A0A1I8A2G9_9BILA</name>
<reference evidence="3" key="1">
    <citation type="submission" date="2016-11" db="UniProtKB">
        <authorList>
            <consortium name="WormBaseParasite"/>
        </authorList>
    </citation>
    <scope>IDENTIFICATION</scope>
</reference>
<feature type="compositionally biased region" description="Basic and acidic residues" evidence="1">
    <location>
        <begin position="86"/>
        <end position="95"/>
    </location>
</feature>
<protein>
    <submittedName>
        <fullName evidence="3">Uncharacterized protein</fullName>
    </submittedName>
</protein>
<keyword evidence="2" id="KW-1185">Reference proteome</keyword>
<evidence type="ECO:0000256" key="1">
    <source>
        <dbReference type="SAM" id="MobiDB-lite"/>
    </source>
</evidence>
<evidence type="ECO:0000313" key="2">
    <source>
        <dbReference type="Proteomes" id="UP000095287"/>
    </source>
</evidence>
<sequence>MDNASVYGTEDCSPSVTYDLLSSACTSLSSPTAPCPLERRRRSPPPWALATIERRCVAEALDDTPRESIDRAIGLHRRRRSPAASIRDDDFRGPDHPLSARRSPPSPSSIFVSKPVSSFALATFRARSPDALAPRTLWHRRRRHRRTCLMQMPDFAHRARCLCGDSNINFFRCKTSSDGKSPLRGPRFQVPAPGGRVAFIIASLRLIKHETLISRLPTEFLAGLGAVKVFCWNFARLLVLLPYAPALCELLVRRTFRMHFSSISDVHEQELGRMSASSSCVIAGLASISAEPPCSFI</sequence>
<dbReference type="WBParaSite" id="L893_g32347.t1">
    <property type="protein sequence ID" value="L893_g32347.t1"/>
    <property type="gene ID" value="L893_g32347"/>
</dbReference>
<proteinExistence type="predicted"/>
<dbReference type="Proteomes" id="UP000095287">
    <property type="component" value="Unplaced"/>
</dbReference>